<protein>
    <submittedName>
        <fullName evidence="3">BgtE-5603</fullName>
    </submittedName>
    <submittedName>
        <fullName evidence="2">Putative secreted effector protein</fullName>
    </submittedName>
</protein>
<evidence type="ECO:0000313" key="3">
    <source>
        <dbReference type="EMBL" id="SUZ10938.1"/>
    </source>
</evidence>
<organism evidence="3">
    <name type="scientific">Blumeria graminis f. sp. tritici 96224</name>
    <dbReference type="NCBI Taxonomy" id="1268274"/>
    <lineage>
        <taxon>Eukaryota</taxon>
        <taxon>Fungi</taxon>
        <taxon>Dikarya</taxon>
        <taxon>Ascomycota</taxon>
        <taxon>Pezizomycotina</taxon>
        <taxon>Leotiomycetes</taxon>
        <taxon>Erysiphales</taxon>
        <taxon>Erysiphaceae</taxon>
        <taxon>Blumeria</taxon>
    </lineage>
</organism>
<accession>A0A061HHQ6</accession>
<reference evidence="4" key="1">
    <citation type="journal article" date="2013" name="Nat. Genet.">
        <title>The wheat powdery mildew genome shows the unique evolution of an obligate biotroph.</title>
        <authorList>
            <person name="Wicker T."/>
            <person name="Oberhaensli S."/>
            <person name="Parlange F."/>
            <person name="Buchmann J.P."/>
            <person name="Shatalina M."/>
            <person name="Roffler S."/>
            <person name="Ben-David R."/>
            <person name="Dolezel J."/>
            <person name="Simkova H."/>
            <person name="Schulze-Lefert P."/>
            <person name="Spanu P.D."/>
            <person name="Bruggmann R."/>
            <person name="Amselem J."/>
            <person name="Quesneville H."/>
            <person name="Ver Loren van Themaat E."/>
            <person name="Paape T."/>
            <person name="Shimizu K.K."/>
            <person name="Keller B."/>
        </authorList>
    </citation>
    <scope>NUCLEOTIDE SEQUENCE [LARGE SCALE GENOMIC DNA]</scope>
    <source>
        <strain evidence="4">96224</strain>
    </source>
</reference>
<proteinExistence type="predicted"/>
<evidence type="ECO:0000313" key="2">
    <source>
        <dbReference type="EMBL" id="EPQ64259.1"/>
    </source>
</evidence>
<feature type="chain" id="PRO_5044539098" evidence="1">
    <location>
        <begin position="18"/>
        <end position="191"/>
    </location>
</feature>
<dbReference type="AlphaFoldDB" id="A0A061HHQ6"/>
<feature type="signal peptide" evidence="1">
    <location>
        <begin position="1"/>
        <end position="17"/>
    </location>
</feature>
<sequence>MKLHLVLLCLGLSHVWAGDDQNNGRALIGRDTNTKSTKKQKPIIIAFKPAIGVEKVGVLGVTCGFRHYSPTQIEESKNKAVDEFKRLNQFHIRSLKLKGQRYRAPVFWRFFRERIFMYPLRETKVKAPEKTQQMDFLFLNRKYQMFAIYTRTLTPVKDKPKKVTVTYSLCWDGRKLPVTKKNDEKKRKGKA</sequence>
<dbReference type="EMBL" id="UIGY01000102">
    <property type="protein sequence ID" value="SUZ10938.1"/>
    <property type="molecule type" value="Genomic_DNA"/>
</dbReference>
<reference evidence="2" key="2">
    <citation type="submission" date="2013-01" db="EMBL/GenBank/DDBJ databases">
        <title>The wheat powdery mildew genome reveals unique evolution of an obligate biotroph.</title>
        <authorList>
            <person name="Oberhaensli S."/>
            <person name="Wicker T."/>
            <person name="Keller B."/>
        </authorList>
    </citation>
    <scope>NUCLEOTIDE SEQUENCE</scope>
    <source>
        <strain evidence="2">96224</strain>
    </source>
</reference>
<reference evidence="3" key="3">
    <citation type="submission" date="2018-07" db="EMBL/GenBank/DDBJ databases">
        <authorList>
            <person name="Quirk P.G."/>
            <person name="Krulwich T.A."/>
        </authorList>
    </citation>
    <scope>NUCLEOTIDE SEQUENCE</scope>
    <source>
        <strain evidence="3">96224</strain>
    </source>
</reference>
<evidence type="ECO:0000313" key="4">
    <source>
        <dbReference type="Proteomes" id="UP000053110"/>
    </source>
</evidence>
<dbReference type="HOGENOM" id="CLU_085763_0_0_1"/>
<name>A0A061HHQ6_BLUGR</name>
<evidence type="ECO:0000256" key="1">
    <source>
        <dbReference type="SAM" id="SignalP"/>
    </source>
</evidence>
<dbReference type="OrthoDB" id="10410457at2759"/>
<dbReference type="EMBL" id="KE375074">
    <property type="protein sequence ID" value="EPQ64259.1"/>
    <property type="molecule type" value="Genomic_DNA"/>
</dbReference>
<keyword evidence="1" id="KW-0732">Signal</keyword>
<gene>
    <name evidence="2" type="ORF">BGT96224_E5603</name>
    <name evidence="3" type="ORF">BGT96224V2_LOCUS4104</name>
</gene>
<dbReference type="Proteomes" id="UP000053110">
    <property type="component" value="Unassembled WGS sequence"/>
</dbReference>